<evidence type="ECO:0008006" key="3">
    <source>
        <dbReference type="Google" id="ProtNLM"/>
    </source>
</evidence>
<dbReference type="GeneID" id="77924915"/>
<evidence type="ECO:0000313" key="2">
    <source>
        <dbReference type="Proteomes" id="UP000268902"/>
    </source>
</evidence>
<keyword evidence="2" id="KW-1185">Reference proteome</keyword>
<dbReference type="KEGG" id="vg:77924915"/>
<reference evidence="1 2" key="1">
    <citation type="submission" date="2018-09" db="EMBL/GenBank/DDBJ databases">
        <authorList>
            <person name="Fryberger R.B."/>
            <person name="Stoner T.H."/>
            <person name="Garlena R.A."/>
            <person name="Russell D.A."/>
            <person name="Pope W.H."/>
            <person name="Jacobs-Sera D."/>
            <person name="Hatfull G.F."/>
        </authorList>
    </citation>
    <scope>NUCLEOTIDE SEQUENCE [LARGE SCALE GENOMIC DNA]</scope>
</reference>
<dbReference type="EMBL" id="MH834594">
    <property type="protein sequence ID" value="AYN56798.1"/>
    <property type="molecule type" value="Genomic_DNA"/>
</dbReference>
<protein>
    <recommendedName>
        <fullName evidence="3">Minor tail protein</fullName>
    </recommendedName>
</protein>
<sequence length="129" mass="13624">MAEPLIKVYGGPELRARMRKAGVEMQNLRDANARVAKVAEGGIRAAAPKKSGRLAGTIRSSGTLRAAIVRAGYKATPYAGPNNWGWPDGAAGIRGSFGGDFWAQAGARATESAWVAVYHSEIQKIADQV</sequence>
<organism evidence="1 2">
    <name type="scientific">Arthrobacter phage Adaia</name>
    <dbReference type="NCBI Taxonomy" id="2419945"/>
    <lineage>
        <taxon>Viruses</taxon>
        <taxon>Duplodnaviria</taxon>
        <taxon>Heunggongvirae</taxon>
        <taxon>Uroviricota</taxon>
        <taxon>Caudoviricetes</taxon>
        <taxon>Adaiavirus</taxon>
        <taxon>Adaiavirus adaia</taxon>
    </lineage>
</organism>
<proteinExistence type="predicted"/>
<accession>A0A3G2KCQ6</accession>
<dbReference type="RefSeq" id="YP_010649365.1">
    <property type="nucleotide sequence ID" value="NC_070766.1"/>
</dbReference>
<evidence type="ECO:0000313" key="1">
    <source>
        <dbReference type="EMBL" id="AYN56798.1"/>
    </source>
</evidence>
<gene>
    <name evidence="1" type="primary">9</name>
    <name evidence="1" type="ORF">PBI_ADAIA_9</name>
</gene>
<name>A0A3G2KCQ6_9CAUD</name>
<dbReference type="Proteomes" id="UP000268902">
    <property type="component" value="Segment"/>
</dbReference>